<feature type="domain" description="YhdP central" evidence="1">
    <location>
        <begin position="4"/>
        <end position="1251"/>
    </location>
</feature>
<dbReference type="PANTHER" id="PTHR38690">
    <property type="entry name" value="PROTEASE-RELATED"/>
    <property type="match status" value="1"/>
</dbReference>
<evidence type="ECO:0000259" key="1">
    <source>
        <dbReference type="Pfam" id="PF13116"/>
    </source>
</evidence>
<dbReference type="InterPro" id="IPR011836">
    <property type="entry name" value="YhdP"/>
</dbReference>
<evidence type="ECO:0000313" key="3">
    <source>
        <dbReference type="Proteomes" id="UP000295247"/>
    </source>
</evidence>
<dbReference type="RefSeq" id="WP_132230303.1">
    <property type="nucleotide sequence ID" value="NZ_NRRH01000033.1"/>
</dbReference>
<dbReference type="Proteomes" id="UP000295247">
    <property type="component" value="Unassembled WGS sequence"/>
</dbReference>
<proteinExistence type="predicted"/>
<protein>
    <submittedName>
        <fullName evidence="2">Uncharacterized protein (TIGR02099 family)</fullName>
    </submittedName>
</protein>
<reference evidence="2 3" key="1">
    <citation type="submission" date="2019-03" db="EMBL/GenBank/DDBJ databases">
        <title>Genomic Encyclopedia of Type Strains, Phase IV (KMG-IV): sequencing the most valuable type-strain genomes for metagenomic binning, comparative biology and taxonomic classification.</title>
        <authorList>
            <person name="Goeker M."/>
        </authorList>
    </citation>
    <scope>NUCLEOTIDE SEQUENCE [LARGE SCALE GENOMIC DNA]</scope>
    <source>
        <strain evidence="2 3">DSM 203</strain>
    </source>
</reference>
<accession>A0A4R4A6U1</accession>
<dbReference type="NCBIfam" id="TIGR02099">
    <property type="entry name" value="YhdP family protein"/>
    <property type="match status" value="1"/>
</dbReference>
<dbReference type="Pfam" id="PF13116">
    <property type="entry name" value="YhdP"/>
    <property type="match status" value="1"/>
</dbReference>
<name>A0A4R4A6U1_MARGR</name>
<organism evidence="2 3">
    <name type="scientific">Marichromatium gracile</name>
    <name type="common">Chromatium gracile</name>
    <dbReference type="NCBI Taxonomy" id="1048"/>
    <lineage>
        <taxon>Bacteria</taxon>
        <taxon>Pseudomonadati</taxon>
        <taxon>Pseudomonadota</taxon>
        <taxon>Gammaproteobacteria</taxon>
        <taxon>Chromatiales</taxon>
        <taxon>Chromatiaceae</taxon>
        <taxon>Marichromatium</taxon>
    </lineage>
</organism>
<evidence type="ECO:0000313" key="2">
    <source>
        <dbReference type="EMBL" id="TCW34543.1"/>
    </source>
</evidence>
<gene>
    <name evidence="2" type="ORF">EDC29_11093</name>
</gene>
<comment type="caution">
    <text evidence="2">The sequence shown here is derived from an EMBL/GenBank/DDBJ whole genome shotgun (WGS) entry which is preliminary data.</text>
</comment>
<dbReference type="PANTHER" id="PTHR38690:SF1">
    <property type="entry name" value="PROTEASE"/>
    <property type="match status" value="1"/>
</dbReference>
<dbReference type="EMBL" id="SMDC01000010">
    <property type="protein sequence ID" value="TCW34543.1"/>
    <property type="molecule type" value="Genomic_DNA"/>
</dbReference>
<sequence>MSSIRRLYAPLSRSMLVVLVVCALSLTGVRVGLSLIDHYRQPLLRSVAAALGVELEAERLRAGLVGLRPYLALDGLMLRAPGAAAPLRLETLAIELAPLASLRAGAPRLAGLGLAGGQLILVRDGAGRLSLPALDGLGGGDPEGLVRLLERGRVTLTDIDLDYHDPQLSAPLRLDGLTLTLDNGWHGRRVALAAAVPALAGRIEARARLHGPLREPARWWGHVAARVAASRLEALPTQWAGQALPRVAGGEVELWAELVPGRLAGASLALALDGLASAAGEPVLRRVRTLAQLRPDRHGWRLRLADLDLVGAAGGAVAIGDLALDLDPRGRARALVAESRTLDLAALGTLLRASPRPLPDALAGLLASAPRGRLDACALEVALPVDAPPRWRLDARLVGIGLDRHGHWPGLSGLDGTLSVDQDGGRLALAPRRFALDLAPLFDRPLAFSRLDGTLRWRHADDGWQLAAESLELATADLAGDARFSLHLPGAGASPLLDLRARFHDGDAAQTRSYLPVGQMHPRLVAWLERAIVAGRVPEAEVLFRGPLAAYPFRAQEGRFELRLDYADTRLDYLPGYPPLEGASGELRFFNQGMSVRLDRARVLDSDVSAGWARLPDLRDSRVLEIHAEADGPFADGVRVLRESPLRTRLGALAARLEASGDSHLALDIGLPLKREQPLALSGRLTWPEDDAALRLIETPLRLADLDGALSFDTQGVATESMTARLWGRPLQLALRTEPERVVLEAASRTPVETLAAQLPAPLWSSLGGELDWRLTLGLAHAELGASAPRLDWRLESGLEGLALALPAPLGKRAEGRRRLDLAGTLVPDQRLAVAGRVGSLGVNLALGLAPARLERGHLRLDGAAPRPGRDGLFIDGRVKRLDLDAWSTWARRRPGGGAGATPLVGVEVAAEEARLGALRLHRATLALAPEARGWRLGFDSRELAGQVVLPTAPGAPDAPLRLDLDRLELDALLASGGGAGSAARAPGDWPALDLAVSDLRWGGEGLGRLALELRPSAAGIGIPRLRLSDGERLALSGSANWRDGPGGGHSRVTLALESGDLGELLRRLGYRSVLEGAPVDAHAELDWPGAPGDYALARTHGWIDVDIGAGRLLELEPGVGRVLGFLNLGAISRRLALDFSDLYAQGFAFERMQGRLLLADGQAGSDRFEVVGPSSRLIIGGLTDLVERRFDQTVVLEPKLGSSVALASAVAGGPVVGAAVYLVDRVAGNAIDRLGRYQYRVSGPWGEPRVTPLGWDPQLVQSVAEDETPSRDEPVNLFLE</sequence>
<dbReference type="InterPro" id="IPR025263">
    <property type="entry name" value="YhdP_central"/>
</dbReference>